<name>A0ABR7HB36_9FIRM</name>
<proteinExistence type="inferred from homology"/>
<keyword evidence="2" id="KW-0378">Hydrolase</keyword>
<dbReference type="InterPro" id="IPR017850">
    <property type="entry name" value="Alkaline_phosphatase_core_sf"/>
</dbReference>
<dbReference type="Pfam" id="PF00884">
    <property type="entry name" value="Sulfatase"/>
    <property type="match status" value="1"/>
</dbReference>
<accession>A0ABR7HB36</accession>
<dbReference type="Gene3D" id="3.40.720.10">
    <property type="entry name" value="Alkaline Phosphatase, subunit A"/>
    <property type="match status" value="1"/>
</dbReference>
<dbReference type="PANTHER" id="PTHR42693:SF53">
    <property type="entry name" value="ENDO-4-O-SULFATASE"/>
    <property type="match status" value="1"/>
</dbReference>
<comment type="similarity">
    <text evidence="1">Belongs to the sulfatase family.</text>
</comment>
<dbReference type="Proteomes" id="UP000634672">
    <property type="component" value="Unassembled WGS sequence"/>
</dbReference>
<feature type="domain" description="Sulfatase N-terminal" evidence="3">
    <location>
        <begin position="3"/>
        <end position="325"/>
    </location>
</feature>
<dbReference type="InterPro" id="IPR000917">
    <property type="entry name" value="Sulfatase_N"/>
</dbReference>
<evidence type="ECO:0000259" key="3">
    <source>
        <dbReference type="Pfam" id="PF00884"/>
    </source>
</evidence>
<dbReference type="SUPFAM" id="SSF53649">
    <property type="entry name" value="Alkaline phosphatase-like"/>
    <property type="match status" value="1"/>
</dbReference>
<comment type="caution">
    <text evidence="4">The sequence shown here is derived from an EMBL/GenBank/DDBJ whole genome shotgun (WGS) entry which is preliminary data.</text>
</comment>
<evidence type="ECO:0000256" key="2">
    <source>
        <dbReference type="ARBA" id="ARBA00022801"/>
    </source>
</evidence>
<protein>
    <submittedName>
        <fullName evidence="4">Sulfatase-like hydrolase/transferase</fullName>
    </submittedName>
</protein>
<organism evidence="4 5">
    <name type="scientific">Hungatella hominis</name>
    <dbReference type="NCBI Taxonomy" id="2763050"/>
    <lineage>
        <taxon>Bacteria</taxon>
        <taxon>Bacillati</taxon>
        <taxon>Bacillota</taxon>
        <taxon>Clostridia</taxon>
        <taxon>Lachnospirales</taxon>
        <taxon>Lachnospiraceae</taxon>
        <taxon>Hungatella</taxon>
    </lineage>
</organism>
<dbReference type="EMBL" id="JACOPB010000011">
    <property type="protein sequence ID" value="MBC5710407.1"/>
    <property type="molecule type" value="Genomic_DNA"/>
</dbReference>
<reference evidence="4 5" key="1">
    <citation type="submission" date="2020-08" db="EMBL/GenBank/DDBJ databases">
        <title>Genome public.</title>
        <authorList>
            <person name="Liu C."/>
            <person name="Sun Q."/>
        </authorList>
    </citation>
    <scope>NUCLEOTIDE SEQUENCE [LARGE SCALE GENOMIC DNA]</scope>
    <source>
        <strain evidence="4 5">NSJ-66</strain>
    </source>
</reference>
<evidence type="ECO:0000313" key="5">
    <source>
        <dbReference type="Proteomes" id="UP000634672"/>
    </source>
</evidence>
<dbReference type="RefSeq" id="WP_187023229.1">
    <property type="nucleotide sequence ID" value="NZ_JACOPB010000011.1"/>
</dbReference>
<evidence type="ECO:0000313" key="4">
    <source>
        <dbReference type="EMBL" id="MBC5710407.1"/>
    </source>
</evidence>
<gene>
    <name evidence="4" type="ORF">H8S75_20865</name>
</gene>
<keyword evidence="5" id="KW-1185">Reference proteome</keyword>
<evidence type="ECO:0000256" key="1">
    <source>
        <dbReference type="ARBA" id="ARBA00008779"/>
    </source>
</evidence>
<sequence length="474" mass="53639">MKDIMLIMSDQHGGAYTGMEDDRVRTSALMRIAGEGLYFERCYCSAPLCVPSRMSFLSGKRPSDLNIFNNDTVLPADVPTIAHALGAVGYHTVLIGRMHFKGDEQKHGFDERLVGDITSQYWGTGGKERVDFGAYTGTTNRKHCLEAVGGGISPVMAYDREVYECALRYLEQEHEEPLFLVVGFYSPHFPFVAEPDTYQLYKKQFAGERRPAAAPLRFYEDYVMECSEEKAVCCKAAYCGAVEETDRYIGRLYDAFQGRKGRKLFLYVSDHGEQLGKRGIFGKQTLYEDAVRVPFVAAGTGVPVGRRRECVSLLDISKTILAQAGTSADWHDGREIDLSGLPDVGELVKHSAGSGEFDRPAVIQQILDYRSEPMMAEAVVWRRYKAVRYGGTAYFLYDLEDDPLEERNIAGEYPEWMEAAETYFLTLPEISACIETEITQRERVKQLKEWGKRKKPHEWAVMPVPEWARHKPVE</sequence>
<dbReference type="InterPro" id="IPR050738">
    <property type="entry name" value="Sulfatase"/>
</dbReference>
<dbReference type="PANTHER" id="PTHR42693">
    <property type="entry name" value="ARYLSULFATASE FAMILY MEMBER"/>
    <property type="match status" value="1"/>
</dbReference>